<feature type="transmembrane region" description="Helical" evidence="1">
    <location>
        <begin position="260"/>
        <end position="281"/>
    </location>
</feature>
<comment type="caution">
    <text evidence="2">The sequence shown here is derived from an EMBL/GenBank/DDBJ whole genome shotgun (WGS) entry which is preliminary data.</text>
</comment>
<evidence type="ECO:0008006" key="4">
    <source>
        <dbReference type="Google" id="ProtNLM"/>
    </source>
</evidence>
<dbReference type="Proteomes" id="UP001642540">
    <property type="component" value="Unassembled WGS sequence"/>
</dbReference>
<feature type="transmembrane region" description="Helical" evidence="1">
    <location>
        <begin position="293"/>
        <end position="312"/>
    </location>
</feature>
<evidence type="ECO:0000313" key="2">
    <source>
        <dbReference type="EMBL" id="CAL8076344.1"/>
    </source>
</evidence>
<feature type="transmembrane region" description="Helical" evidence="1">
    <location>
        <begin position="192"/>
        <end position="213"/>
    </location>
</feature>
<keyword evidence="1" id="KW-0812">Transmembrane</keyword>
<gene>
    <name evidence="2" type="ORF">ODALV1_LOCUS3440</name>
</gene>
<organism evidence="2 3">
    <name type="scientific">Orchesella dallaii</name>
    <dbReference type="NCBI Taxonomy" id="48710"/>
    <lineage>
        <taxon>Eukaryota</taxon>
        <taxon>Metazoa</taxon>
        <taxon>Ecdysozoa</taxon>
        <taxon>Arthropoda</taxon>
        <taxon>Hexapoda</taxon>
        <taxon>Collembola</taxon>
        <taxon>Entomobryomorpha</taxon>
        <taxon>Entomobryoidea</taxon>
        <taxon>Orchesellidae</taxon>
        <taxon>Orchesellinae</taxon>
        <taxon>Orchesella</taxon>
    </lineage>
</organism>
<feature type="transmembrane region" description="Helical" evidence="1">
    <location>
        <begin position="136"/>
        <end position="156"/>
    </location>
</feature>
<dbReference type="EMBL" id="CAXLJM020000011">
    <property type="protein sequence ID" value="CAL8076344.1"/>
    <property type="molecule type" value="Genomic_DNA"/>
</dbReference>
<proteinExistence type="predicted"/>
<feature type="transmembrane region" description="Helical" evidence="1">
    <location>
        <begin position="43"/>
        <end position="64"/>
    </location>
</feature>
<evidence type="ECO:0000256" key="1">
    <source>
        <dbReference type="SAM" id="Phobius"/>
    </source>
</evidence>
<name>A0ABP1PW19_9HEXA</name>
<evidence type="ECO:0000313" key="3">
    <source>
        <dbReference type="Proteomes" id="UP001642540"/>
    </source>
</evidence>
<protein>
    <recommendedName>
        <fullName evidence="4">Odorant receptor</fullName>
    </recommendedName>
</protein>
<keyword evidence="3" id="KW-1185">Reference proteome</keyword>
<sequence>MDFSEFQWKTLNFLAYFATTTNQIEKLKSGKYVPKPIPEIALWFYRICIVNAMAKTLFIALLVTDYYGPILFEDKIVALDYLLIIGVVTITWSMYFNRYPLYEIIGSTWEVLNKAFLGLKCEDKVRQKVDFTQKMIVLADLCIFGIGGISISMQYFSYPKYCAFTYSIIETDNMPLRLVFFAHEFMSTDLGWIMYFAGISIALHECISISSILDQMTERLNSLTDNSKDRQNEFDYLIHNFKMLTILCNQINETIAFKTLLLHIIAGCQFVSDVYAATHIIKLPGATFTDVQFFIEDGILGAFAMLRTYLFMSRMAPASARFLKGFKTFTMRINESPQQVRRLRRRIRSLKVISLKVGPCHVPTEAMLSVLDKMTTYFVAAALW</sequence>
<accession>A0ABP1PW19</accession>
<feature type="transmembrane region" description="Helical" evidence="1">
    <location>
        <begin position="76"/>
        <end position="96"/>
    </location>
</feature>
<keyword evidence="1" id="KW-0472">Membrane</keyword>
<keyword evidence="1" id="KW-1133">Transmembrane helix</keyword>
<reference evidence="2 3" key="1">
    <citation type="submission" date="2024-08" db="EMBL/GenBank/DDBJ databases">
        <authorList>
            <person name="Cucini C."/>
            <person name="Frati F."/>
        </authorList>
    </citation>
    <scope>NUCLEOTIDE SEQUENCE [LARGE SCALE GENOMIC DNA]</scope>
</reference>